<dbReference type="EMBL" id="LKPO01000008">
    <property type="protein sequence ID" value="OLF95657.1"/>
    <property type="molecule type" value="Genomic_DNA"/>
</dbReference>
<proteinExistence type="predicted"/>
<sequence>MKYIFIVDIDNHYRLFIFILLFIQLFTEELNTGSGGRLIVKNLCVTIPDKKEQPYPEVSANVFELLWLLYGRRT</sequence>
<evidence type="ECO:0000313" key="1">
    <source>
        <dbReference type="EMBL" id="OLF95657.1"/>
    </source>
</evidence>
<protein>
    <submittedName>
        <fullName evidence="1">Uncharacterized protein</fullName>
    </submittedName>
</protein>
<reference evidence="1 2" key="1">
    <citation type="journal article" date="2016" name="Front. Microbiol.">
        <title>High-Level Heat Resistance of Spores of Bacillus amyloliquefaciens and Bacillus licheniformis Results from the Presence of a spoVA Operon in a Tn1546 Transposon.</title>
        <authorList>
            <person name="Berendsen E.M."/>
            <person name="Koning R.A."/>
            <person name="Boekhorst J."/>
            <person name="de Jong A."/>
            <person name="Kuipers O.P."/>
            <person name="Wells-Bennik M.H."/>
        </authorList>
    </citation>
    <scope>NUCLEOTIDE SEQUENCE [LARGE SCALE GENOMIC DNA]</scope>
    <source>
        <strain evidence="1 2">B4121</strain>
    </source>
</reference>
<evidence type="ECO:0000313" key="2">
    <source>
        <dbReference type="Proteomes" id="UP000185604"/>
    </source>
</evidence>
<comment type="caution">
    <text evidence="1">The sequence shown here is derived from an EMBL/GenBank/DDBJ whole genome shotgun (WGS) entry which is preliminary data.</text>
</comment>
<gene>
    <name evidence="1" type="ORF">B4121_1219</name>
</gene>
<dbReference type="Proteomes" id="UP000185604">
    <property type="component" value="Unassembled WGS sequence"/>
</dbReference>
<accession>A0A7Z0WYY8</accession>
<name>A0A7Z0WYY8_9BACI</name>
<organism evidence="1 2">
    <name type="scientific">Bacillus paralicheniformis</name>
    <dbReference type="NCBI Taxonomy" id="1648923"/>
    <lineage>
        <taxon>Bacteria</taxon>
        <taxon>Bacillati</taxon>
        <taxon>Bacillota</taxon>
        <taxon>Bacilli</taxon>
        <taxon>Bacillales</taxon>
        <taxon>Bacillaceae</taxon>
        <taxon>Bacillus</taxon>
    </lineage>
</organism>
<dbReference type="AlphaFoldDB" id="A0A7Z0WYY8"/>